<evidence type="ECO:0000256" key="5">
    <source>
        <dbReference type="ARBA" id="ARBA00022729"/>
    </source>
</evidence>
<evidence type="ECO:0000256" key="2">
    <source>
        <dbReference type="ARBA" id="ARBA00004613"/>
    </source>
</evidence>
<comment type="similarity">
    <text evidence="3 8">Belongs to the glycosyl hydrolase 62 family.</text>
</comment>
<dbReference type="OrthoDB" id="3156236at2759"/>
<dbReference type="EMBL" id="ML210322">
    <property type="protein sequence ID" value="TFK19865.1"/>
    <property type="molecule type" value="Genomic_DNA"/>
</dbReference>
<keyword evidence="5 8" id="KW-0732">Signal</keyword>
<comment type="subcellular location">
    <subcellularLocation>
        <location evidence="2 8">Secreted</location>
    </subcellularLocation>
</comment>
<evidence type="ECO:0000313" key="9">
    <source>
        <dbReference type="EMBL" id="TFK19865.1"/>
    </source>
</evidence>
<organism evidence="9 10">
    <name type="scientific">Coprinopsis marcescibilis</name>
    <name type="common">Agaric fungus</name>
    <name type="synonym">Psathyrella marcescibilis</name>
    <dbReference type="NCBI Taxonomy" id="230819"/>
    <lineage>
        <taxon>Eukaryota</taxon>
        <taxon>Fungi</taxon>
        <taxon>Dikarya</taxon>
        <taxon>Basidiomycota</taxon>
        <taxon>Agaricomycotina</taxon>
        <taxon>Agaricomycetes</taxon>
        <taxon>Agaricomycetidae</taxon>
        <taxon>Agaricales</taxon>
        <taxon>Agaricineae</taxon>
        <taxon>Psathyrellaceae</taxon>
        <taxon>Coprinopsis</taxon>
    </lineage>
</organism>
<keyword evidence="6 8" id="KW-0378">Hydrolase</keyword>
<dbReference type="EC" id="3.2.1.55" evidence="8"/>
<protein>
    <recommendedName>
        <fullName evidence="8">Alpha-L-arabinofuranosidase</fullName>
        <ecNumber evidence="8">3.2.1.55</ecNumber>
    </recommendedName>
</protein>
<evidence type="ECO:0000256" key="3">
    <source>
        <dbReference type="ARBA" id="ARBA00007396"/>
    </source>
</evidence>
<dbReference type="GO" id="GO:0005576">
    <property type="term" value="C:extracellular region"/>
    <property type="evidence" value="ECO:0007669"/>
    <property type="project" value="UniProtKB-SubCell"/>
</dbReference>
<evidence type="ECO:0000256" key="4">
    <source>
        <dbReference type="ARBA" id="ARBA00022525"/>
    </source>
</evidence>
<dbReference type="SUPFAM" id="SSF75005">
    <property type="entry name" value="Arabinanase/levansucrase/invertase"/>
    <property type="match status" value="1"/>
</dbReference>
<evidence type="ECO:0000313" key="10">
    <source>
        <dbReference type="Proteomes" id="UP000307440"/>
    </source>
</evidence>
<dbReference type="InterPro" id="IPR005193">
    <property type="entry name" value="GH62_arabinosidase"/>
</dbReference>
<evidence type="ECO:0000256" key="7">
    <source>
        <dbReference type="ARBA" id="ARBA00023295"/>
    </source>
</evidence>
<reference evidence="9 10" key="1">
    <citation type="journal article" date="2019" name="Nat. Ecol. Evol.">
        <title>Megaphylogeny resolves global patterns of mushroom evolution.</title>
        <authorList>
            <person name="Varga T."/>
            <person name="Krizsan K."/>
            <person name="Foldi C."/>
            <person name="Dima B."/>
            <person name="Sanchez-Garcia M."/>
            <person name="Sanchez-Ramirez S."/>
            <person name="Szollosi G.J."/>
            <person name="Szarkandi J.G."/>
            <person name="Papp V."/>
            <person name="Albert L."/>
            <person name="Andreopoulos W."/>
            <person name="Angelini C."/>
            <person name="Antonin V."/>
            <person name="Barry K.W."/>
            <person name="Bougher N.L."/>
            <person name="Buchanan P."/>
            <person name="Buyck B."/>
            <person name="Bense V."/>
            <person name="Catcheside P."/>
            <person name="Chovatia M."/>
            <person name="Cooper J."/>
            <person name="Damon W."/>
            <person name="Desjardin D."/>
            <person name="Finy P."/>
            <person name="Geml J."/>
            <person name="Haridas S."/>
            <person name="Hughes K."/>
            <person name="Justo A."/>
            <person name="Karasinski D."/>
            <person name="Kautmanova I."/>
            <person name="Kiss B."/>
            <person name="Kocsube S."/>
            <person name="Kotiranta H."/>
            <person name="LaButti K.M."/>
            <person name="Lechner B.E."/>
            <person name="Liimatainen K."/>
            <person name="Lipzen A."/>
            <person name="Lukacs Z."/>
            <person name="Mihaltcheva S."/>
            <person name="Morgado L.N."/>
            <person name="Niskanen T."/>
            <person name="Noordeloos M.E."/>
            <person name="Ohm R.A."/>
            <person name="Ortiz-Santana B."/>
            <person name="Ovrebo C."/>
            <person name="Racz N."/>
            <person name="Riley R."/>
            <person name="Savchenko A."/>
            <person name="Shiryaev A."/>
            <person name="Soop K."/>
            <person name="Spirin V."/>
            <person name="Szebenyi C."/>
            <person name="Tomsovsky M."/>
            <person name="Tulloss R.E."/>
            <person name="Uehling J."/>
            <person name="Grigoriev I.V."/>
            <person name="Vagvolgyi C."/>
            <person name="Papp T."/>
            <person name="Martin F.M."/>
            <person name="Miettinen O."/>
            <person name="Hibbett D.S."/>
            <person name="Nagy L.G."/>
        </authorList>
    </citation>
    <scope>NUCLEOTIDE SEQUENCE [LARGE SCALE GENOMIC DNA]</scope>
    <source>
        <strain evidence="9 10">CBS 121175</strain>
    </source>
</reference>
<proteinExistence type="inferred from homology"/>
<sequence>MPYQHRLRSIFDLVRKSGDIQAESTTPTSRLPSHFTWLSGPPLIAPKNDSRNLAALKDPSIVFYEGAWHLFASTAHATNGYNLVYLTFTSWDEAGSVEHHYLDQSAIGTGYRAAPQIFYFAPQKLWYLVFQDGNAGYSTNPDVADPNGWSAVKHFHVDMPQIIRDHIGNGYWLDFWVICDEVHCHLFSSDDNGQLYRSWTPVGSFPEGFNDPVIAMQDADRWRLFEACNVYRYDGRYLLLVEAIGTDERRWFRSWTSDRIEGPWEALAAEEDHSFARANNVEFEGGVRWTEDISHGELIRSGVDEKLEINPCDLVYVYQGMRPDATGEYNSLPWRLALITQTNSEC</sequence>
<dbReference type="GO" id="GO:0045493">
    <property type="term" value="P:xylan catabolic process"/>
    <property type="evidence" value="ECO:0007669"/>
    <property type="project" value="UniProtKB-UniRule"/>
</dbReference>
<dbReference type="InterPro" id="IPR023296">
    <property type="entry name" value="Glyco_hydro_beta-prop_sf"/>
</dbReference>
<evidence type="ECO:0000256" key="1">
    <source>
        <dbReference type="ARBA" id="ARBA00001462"/>
    </source>
</evidence>
<dbReference type="Gene3D" id="2.115.10.20">
    <property type="entry name" value="Glycosyl hydrolase domain, family 43"/>
    <property type="match status" value="1"/>
</dbReference>
<evidence type="ECO:0000256" key="8">
    <source>
        <dbReference type="RuleBase" id="RU368117"/>
    </source>
</evidence>
<comment type="function">
    <text evidence="8">Alpha-L-arabinofuranosidase involved in the hydrolysis of xylan, a major structural heterogeneous polysaccharide found in plant biomass representing the second most abundant polysaccharide in the biosphere, after cellulose.</text>
</comment>
<keyword evidence="4 8" id="KW-0964">Secreted</keyword>
<dbReference type="PANTHER" id="PTHR40631">
    <property type="entry name" value="ALPHA-L-ARABINOFURANOSIDASE AXHA-2-RELATED"/>
    <property type="match status" value="1"/>
</dbReference>
<dbReference type="Pfam" id="PF03664">
    <property type="entry name" value="Glyco_hydro_62"/>
    <property type="match status" value="1"/>
</dbReference>
<comment type="catalytic activity">
    <reaction evidence="1 8">
        <text>Hydrolysis of terminal non-reducing alpha-L-arabinofuranoside residues in alpha-L-arabinosides.</text>
        <dbReference type="EC" id="3.2.1.55"/>
    </reaction>
</comment>
<keyword evidence="7 8" id="KW-0326">Glycosidase</keyword>
<evidence type="ECO:0000256" key="6">
    <source>
        <dbReference type="ARBA" id="ARBA00022801"/>
    </source>
</evidence>
<dbReference type="CDD" id="cd08987">
    <property type="entry name" value="GH62"/>
    <property type="match status" value="1"/>
</dbReference>
<dbReference type="STRING" id="230819.A0A5C3KJ00"/>
<gene>
    <name evidence="9" type="ORF">FA15DRAFT_689389</name>
</gene>
<dbReference type="Proteomes" id="UP000307440">
    <property type="component" value="Unassembled WGS sequence"/>
</dbReference>
<name>A0A5C3KJ00_COPMA</name>
<keyword evidence="10" id="KW-1185">Reference proteome</keyword>
<dbReference type="GO" id="GO:0046373">
    <property type="term" value="P:L-arabinose metabolic process"/>
    <property type="evidence" value="ECO:0007669"/>
    <property type="project" value="UniProtKB-UniRule"/>
</dbReference>
<dbReference type="PANTHER" id="PTHR40631:SF2">
    <property type="entry name" value="ALPHA-L-ARABINOFURANOSIDASE"/>
    <property type="match status" value="1"/>
</dbReference>
<accession>A0A5C3KJ00</accession>
<dbReference type="AlphaFoldDB" id="A0A5C3KJ00"/>
<dbReference type="GO" id="GO:0046556">
    <property type="term" value="F:alpha-L-arabinofuranosidase activity"/>
    <property type="evidence" value="ECO:0007669"/>
    <property type="project" value="UniProtKB-UniRule"/>
</dbReference>